<dbReference type="RefSeq" id="WP_215486470.1">
    <property type="nucleotide sequence ID" value="NZ_BAAAPJ010000003.1"/>
</dbReference>
<dbReference type="EC" id="2.7.13.3" evidence="3"/>
<dbReference type="Gene3D" id="6.10.340.10">
    <property type="match status" value="1"/>
</dbReference>
<evidence type="ECO:0000313" key="15">
    <source>
        <dbReference type="Proteomes" id="UP000740605"/>
    </source>
</evidence>
<evidence type="ECO:0000256" key="8">
    <source>
        <dbReference type="ARBA" id="ARBA00022989"/>
    </source>
</evidence>
<dbReference type="PROSITE" id="PS50885">
    <property type="entry name" value="HAMP"/>
    <property type="match status" value="1"/>
</dbReference>
<evidence type="ECO:0000256" key="6">
    <source>
        <dbReference type="ARBA" id="ARBA00022692"/>
    </source>
</evidence>
<dbReference type="SUPFAM" id="SSF47384">
    <property type="entry name" value="Homodimeric domain of signal transducing histidine kinase"/>
    <property type="match status" value="1"/>
</dbReference>
<protein>
    <recommendedName>
        <fullName evidence="3">histidine kinase</fullName>
        <ecNumber evidence="3">2.7.13.3</ecNumber>
    </recommendedName>
</protein>
<dbReference type="InterPro" id="IPR004358">
    <property type="entry name" value="Sig_transdc_His_kin-like_C"/>
</dbReference>
<dbReference type="EMBL" id="JAFLHG010000003">
    <property type="protein sequence ID" value="MBT8797210.1"/>
    <property type="molecule type" value="Genomic_DNA"/>
</dbReference>
<evidence type="ECO:0000259" key="13">
    <source>
        <dbReference type="PROSITE" id="PS50885"/>
    </source>
</evidence>
<dbReference type="Pfam" id="PF02518">
    <property type="entry name" value="HATPase_c"/>
    <property type="match status" value="1"/>
</dbReference>
<sequence>MTAASRPRRRWTLQTRLIVTVVSFVALILLAVGLATGAILGSLLSTQLDNDVREAANRAGLQLISKPGSYVGTSTALDTLQQSRNLPAGLVLVVQSANGTDGASLSDDASVTALSTEDVGDIVGSFEYERFATVDVDGLGTYRMYTAPVGNSYIIAAGLPVSTVNETIGKILLTVTLVTVGGLLVLAAIVALVIQRSLRPLRSVAETAGRVAAQPLDSGDVSITERVPAEQADPSDEIGAVGAALNTLLDHVDTSLSARQRNEERMRAFVADASHELRTPLAAIRGYSELSLRALSQAREGAERGTTAQLETSAAQSEQGLERIQAASLRMTRLVEDLLLLARLDEGTELVYGAVDLTRVVVDAVADAQAAGPDHEWVIDVPEEPVIVAGDGTRLHQVIANLLTNARVHTPAGVRVTASVAREDGTAVVRVADDGPGIDPRVADELFERFSRADSSRARQTGGTGLGLSIARAIVTGHGGSITVDSAPGATAFEVRLPARPPVPASA</sequence>
<evidence type="ECO:0000256" key="1">
    <source>
        <dbReference type="ARBA" id="ARBA00000085"/>
    </source>
</evidence>
<evidence type="ECO:0000256" key="3">
    <source>
        <dbReference type="ARBA" id="ARBA00012438"/>
    </source>
</evidence>
<dbReference type="PANTHER" id="PTHR45436">
    <property type="entry name" value="SENSOR HISTIDINE KINASE YKOH"/>
    <property type="match status" value="1"/>
</dbReference>
<dbReference type="Pfam" id="PF00512">
    <property type="entry name" value="HisKA"/>
    <property type="match status" value="1"/>
</dbReference>
<name>A0ABS5XRQ6_9MICO</name>
<dbReference type="SMART" id="SM00304">
    <property type="entry name" value="HAMP"/>
    <property type="match status" value="1"/>
</dbReference>
<dbReference type="Gene3D" id="1.10.287.130">
    <property type="match status" value="1"/>
</dbReference>
<dbReference type="InterPro" id="IPR050428">
    <property type="entry name" value="TCS_sensor_his_kinase"/>
</dbReference>
<evidence type="ECO:0000256" key="9">
    <source>
        <dbReference type="ARBA" id="ARBA00023012"/>
    </source>
</evidence>
<keyword evidence="8 11" id="KW-1133">Transmembrane helix</keyword>
<dbReference type="CDD" id="cd06225">
    <property type="entry name" value="HAMP"/>
    <property type="match status" value="1"/>
</dbReference>
<dbReference type="PANTHER" id="PTHR45436:SF5">
    <property type="entry name" value="SENSOR HISTIDINE KINASE TRCS"/>
    <property type="match status" value="1"/>
</dbReference>
<accession>A0ABS5XRQ6</accession>
<organism evidence="14 15">
    <name type="scientific">Microbacterium flavum</name>
    <dbReference type="NCBI Taxonomy" id="415216"/>
    <lineage>
        <taxon>Bacteria</taxon>
        <taxon>Bacillati</taxon>
        <taxon>Actinomycetota</taxon>
        <taxon>Actinomycetes</taxon>
        <taxon>Micrococcales</taxon>
        <taxon>Microbacteriaceae</taxon>
        <taxon>Microbacterium</taxon>
    </lineage>
</organism>
<keyword evidence="10 11" id="KW-0472">Membrane</keyword>
<keyword evidence="7 14" id="KW-0418">Kinase</keyword>
<keyword evidence="6 11" id="KW-0812">Transmembrane</keyword>
<dbReference type="Gene3D" id="3.30.565.10">
    <property type="entry name" value="Histidine kinase-like ATPase, C-terminal domain"/>
    <property type="match status" value="1"/>
</dbReference>
<keyword evidence="15" id="KW-1185">Reference proteome</keyword>
<dbReference type="InterPro" id="IPR003594">
    <property type="entry name" value="HATPase_dom"/>
</dbReference>
<dbReference type="InterPro" id="IPR005467">
    <property type="entry name" value="His_kinase_dom"/>
</dbReference>
<evidence type="ECO:0000256" key="10">
    <source>
        <dbReference type="ARBA" id="ARBA00023136"/>
    </source>
</evidence>
<comment type="caution">
    <text evidence="14">The sequence shown here is derived from an EMBL/GenBank/DDBJ whole genome shotgun (WGS) entry which is preliminary data.</text>
</comment>
<evidence type="ECO:0000259" key="12">
    <source>
        <dbReference type="PROSITE" id="PS50109"/>
    </source>
</evidence>
<comment type="subcellular location">
    <subcellularLocation>
        <location evidence="2">Cell membrane</location>
    </subcellularLocation>
</comment>
<evidence type="ECO:0000256" key="7">
    <source>
        <dbReference type="ARBA" id="ARBA00022777"/>
    </source>
</evidence>
<evidence type="ECO:0000256" key="5">
    <source>
        <dbReference type="ARBA" id="ARBA00022679"/>
    </source>
</evidence>
<dbReference type="CDD" id="cd00082">
    <property type="entry name" value="HisKA"/>
    <property type="match status" value="1"/>
</dbReference>
<gene>
    <name evidence="14" type="ORF">J0P97_03865</name>
</gene>
<feature type="domain" description="Histidine kinase" evidence="12">
    <location>
        <begin position="272"/>
        <end position="501"/>
    </location>
</feature>
<dbReference type="SMART" id="SM00387">
    <property type="entry name" value="HATPase_c"/>
    <property type="match status" value="1"/>
</dbReference>
<reference evidence="14 15" key="1">
    <citation type="submission" date="2021-03" db="EMBL/GenBank/DDBJ databases">
        <title>Microbacterium pauli sp. nov., isolated from microfiltered milk.</title>
        <authorList>
            <person name="Bellassi P."/>
            <person name="Fontana A."/>
            <person name="Callegari M.L."/>
            <person name="Lorenzo M."/>
            <person name="Cappa F."/>
        </authorList>
    </citation>
    <scope>NUCLEOTIDE SEQUENCE [LARGE SCALE GENOMIC DNA]</scope>
    <source>
        <strain evidence="14 15">DSM 18909</strain>
    </source>
</reference>
<dbReference type="PROSITE" id="PS50109">
    <property type="entry name" value="HIS_KIN"/>
    <property type="match status" value="1"/>
</dbReference>
<evidence type="ECO:0000256" key="2">
    <source>
        <dbReference type="ARBA" id="ARBA00004236"/>
    </source>
</evidence>
<keyword evidence="9" id="KW-0902">Two-component regulatory system</keyword>
<evidence type="ECO:0000313" key="14">
    <source>
        <dbReference type="EMBL" id="MBT8797210.1"/>
    </source>
</evidence>
<dbReference type="Proteomes" id="UP000740605">
    <property type="component" value="Unassembled WGS sequence"/>
</dbReference>
<evidence type="ECO:0000256" key="4">
    <source>
        <dbReference type="ARBA" id="ARBA00022553"/>
    </source>
</evidence>
<feature type="domain" description="HAMP" evidence="13">
    <location>
        <begin position="195"/>
        <end position="257"/>
    </location>
</feature>
<dbReference type="SUPFAM" id="SSF55874">
    <property type="entry name" value="ATPase domain of HSP90 chaperone/DNA topoisomerase II/histidine kinase"/>
    <property type="match status" value="1"/>
</dbReference>
<dbReference type="CDD" id="cd00075">
    <property type="entry name" value="HATPase"/>
    <property type="match status" value="1"/>
</dbReference>
<dbReference type="InterPro" id="IPR036097">
    <property type="entry name" value="HisK_dim/P_sf"/>
</dbReference>
<comment type="catalytic activity">
    <reaction evidence="1">
        <text>ATP + protein L-histidine = ADP + protein N-phospho-L-histidine.</text>
        <dbReference type="EC" id="2.7.13.3"/>
    </reaction>
</comment>
<feature type="transmembrane region" description="Helical" evidence="11">
    <location>
        <begin position="171"/>
        <end position="194"/>
    </location>
</feature>
<evidence type="ECO:0000256" key="11">
    <source>
        <dbReference type="SAM" id="Phobius"/>
    </source>
</evidence>
<dbReference type="InterPro" id="IPR003660">
    <property type="entry name" value="HAMP_dom"/>
</dbReference>
<dbReference type="InterPro" id="IPR036890">
    <property type="entry name" value="HATPase_C_sf"/>
</dbReference>
<dbReference type="PRINTS" id="PR00344">
    <property type="entry name" value="BCTRLSENSOR"/>
</dbReference>
<dbReference type="SMART" id="SM00388">
    <property type="entry name" value="HisKA"/>
    <property type="match status" value="1"/>
</dbReference>
<proteinExistence type="predicted"/>
<keyword evidence="4" id="KW-0597">Phosphoprotein</keyword>
<dbReference type="GO" id="GO:0016301">
    <property type="term" value="F:kinase activity"/>
    <property type="evidence" value="ECO:0007669"/>
    <property type="project" value="UniProtKB-KW"/>
</dbReference>
<dbReference type="Pfam" id="PF00672">
    <property type="entry name" value="HAMP"/>
    <property type="match status" value="1"/>
</dbReference>
<dbReference type="InterPro" id="IPR003661">
    <property type="entry name" value="HisK_dim/P_dom"/>
</dbReference>
<keyword evidence="5" id="KW-0808">Transferase</keyword>